<dbReference type="AlphaFoldDB" id="A0AAD9N0V0"/>
<dbReference type="SUPFAM" id="SSF52954">
    <property type="entry name" value="Class II aaRS ABD-related"/>
    <property type="match status" value="1"/>
</dbReference>
<keyword evidence="3" id="KW-1185">Reference proteome</keyword>
<dbReference type="PROSITE" id="PS50833">
    <property type="entry name" value="BRIX"/>
    <property type="match status" value="1"/>
</dbReference>
<dbReference type="SMART" id="SM00879">
    <property type="entry name" value="Brix"/>
    <property type="match status" value="1"/>
</dbReference>
<dbReference type="GO" id="GO:0006364">
    <property type="term" value="P:rRNA processing"/>
    <property type="evidence" value="ECO:0007669"/>
    <property type="project" value="InterPro"/>
</dbReference>
<dbReference type="InterPro" id="IPR044281">
    <property type="entry name" value="IMP4/RPF1"/>
</dbReference>
<dbReference type="GO" id="GO:0042274">
    <property type="term" value="P:ribosomal small subunit biogenesis"/>
    <property type="evidence" value="ECO:0007669"/>
    <property type="project" value="UniProtKB-ARBA"/>
</dbReference>
<name>A0AAD9N0V0_9ANNE</name>
<accession>A0AAD9N0V0</accession>
<evidence type="ECO:0000313" key="2">
    <source>
        <dbReference type="EMBL" id="KAK2152605.1"/>
    </source>
</evidence>
<dbReference type="GO" id="GO:0030515">
    <property type="term" value="F:snoRNA binding"/>
    <property type="evidence" value="ECO:0007669"/>
    <property type="project" value="TreeGrafter"/>
</dbReference>
<dbReference type="GO" id="GO:0005654">
    <property type="term" value="C:nucleoplasm"/>
    <property type="evidence" value="ECO:0007669"/>
    <property type="project" value="UniProtKB-ARBA"/>
</dbReference>
<feature type="domain" description="Brix" evidence="1">
    <location>
        <begin position="83"/>
        <end position="264"/>
    </location>
</feature>
<dbReference type="Pfam" id="PF04427">
    <property type="entry name" value="Brix"/>
    <property type="match status" value="1"/>
</dbReference>
<dbReference type="Proteomes" id="UP001208570">
    <property type="component" value="Unassembled WGS sequence"/>
</dbReference>
<comment type="caution">
    <text evidence="2">The sequence shown here is derived from an EMBL/GenBank/DDBJ whole genome shotgun (WGS) entry which is preliminary data.</text>
</comment>
<dbReference type="GO" id="GO:0032040">
    <property type="term" value="C:small-subunit processome"/>
    <property type="evidence" value="ECO:0007669"/>
    <property type="project" value="TreeGrafter"/>
</dbReference>
<reference evidence="2" key="1">
    <citation type="journal article" date="2023" name="Mol. Biol. Evol.">
        <title>Third-Generation Sequencing Reveals the Adaptive Role of the Epigenome in Three Deep-Sea Polychaetes.</title>
        <authorList>
            <person name="Perez M."/>
            <person name="Aroh O."/>
            <person name="Sun Y."/>
            <person name="Lan Y."/>
            <person name="Juniper S.K."/>
            <person name="Young C.R."/>
            <person name="Angers B."/>
            <person name="Qian P.Y."/>
        </authorList>
    </citation>
    <scope>NUCLEOTIDE SEQUENCE</scope>
    <source>
        <strain evidence="2">P08H-3</strain>
    </source>
</reference>
<evidence type="ECO:0000313" key="3">
    <source>
        <dbReference type="Proteomes" id="UP001208570"/>
    </source>
</evidence>
<dbReference type="InterPro" id="IPR007109">
    <property type="entry name" value="Brix"/>
</dbReference>
<organism evidence="2 3">
    <name type="scientific">Paralvinella palmiformis</name>
    <dbReference type="NCBI Taxonomy" id="53620"/>
    <lineage>
        <taxon>Eukaryota</taxon>
        <taxon>Metazoa</taxon>
        <taxon>Spiralia</taxon>
        <taxon>Lophotrochozoa</taxon>
        <taxon>Annelida</taxon>
        <taxon>Polychaeta</taxon>
        <taxon>Sedentaria</taxon>
        <taxon>Canalipalpata</taxon>
        <taxon>Terebellida</taxon>
        <taxon>Terebelliformia</taxon>
        <taxon>Alvinellidae</taxon>
        <taxon>Paralvinella</taxon>
    </lineage>
</organism>
<sequence length="291" mass="34061">MLRRQIRQRKEYIYRKTIEARERTIQEKKQKLKHALDENKTIPTELRGAAISLQKTLAWEDEGGEGVRSHVDDEYRWAGVEDPKIMITTSRDPSSRLKMFAKEIKLIFPNSQRINRGNYEVKQLVQACRANDVSDMIMLTEHRGDPDGMIISHLPYGPTAYFTLSNTIMRHDIPDVGTMSEAYPHLIFDKFTSKLGERVKSVLKFLFPVPKEDARRVITFANQDDYISFRHHTYKKGENKQIELKEIGPRFEMKLYRIILGTLDGTDSADIEWVYKPYMRTTKKRKFLSAD</sequence>
<dbReference type="PANTHER" id="PTHR22734:SF2">
    <property type="entry name" value="U3 SMALL NUCLEOLAR RIBONUCLEOPROTEIN PROTEIN IMP4"/>
    <property type="match status" value="1"/>
</dbReference>
<dbReference type="FunFam" id="3.40.50.10480:FF:000001">
    <property type="entry name" value="IMP4, U3 small nucleolar ribonucleoprotein"/>
    <property type="match status" value="1"/>
</dbReference>
<dbReference type="GO" id="GO:0042134">
    <property type="term" value="F:rRNA primary transcript binding"/>
    <property type="evidence" value="ECO:0007669"/>
    <property type="project" value="InterPro"/>
</dbReference>
<dbReference type="GO" id="GO:0034457">
    <property type="term" value="C:Mpp10 complex"/>
    <property type="evidence" value="ECO:0007669"/>
    <property type="project" value="UniProtKB-ARBA"/>
</dbReference>
<evidence type="ECO:0000259" key="1">
    <source>
        <dbReference type="PROSITE" id="PS50833"/>
    </source>
</evidence>
<dbReference type="EMBL" id="JAODUP010000324">
    <property type="protein sequence ID" value="KAK2152605.1"/>
    <property type="molecule type" value="Genomic_DNA"/>
</dbReference>
<gene>
    <name evidence="2" type="ORF">LSH36_323g03124</name>
</gene>
<dbReference type="PANTHER" id="PTHR22734">
    <property type="entry name" value="U3 SMALL NUCLEOLAR RIBONUCLEOPROTEIN PROTEIN IMP4"/>
    <property type="match status" value="1"/>
</dbReference>
<proteinExistence type="predicted"/>
<dbReference type="Gene3D" id="3.40.50.10480">
    <property type="entry name" value="Probable brix-domain ribosomal biogenesis protein"/>
    <property type="match status" value="1"/>
</dbReference>
<protein>
    <recommendedName>
        <fullName evidence="1">Brix domain-containing protein</fullName>
    </recommendedName>
</protein>